<keyword evidence="3" id="KW-1185">Reference proteome</keyword>
<name>A0A926NQQ4_9SPHI</name>
<evidence type="ECO:0000256" key="1">
    <source>
        <dbReference type="SAM" id="SignalP"/>
    </source>
</evidence>
<feature type="chain" id="PRO_5037839615" evidence="1">
    <location>
        <begin position="23"/>
        <end position="555"/>
    </location>
</feature>
<dbReference type="EMBL" id="JACWMX010000005">
    <property type="protein sequence ID" value="MBD1394246.1"/>
    <property type="molecule type" value="Genomic_DNA"/>
</dbReference>
<sequence>MKFKSGSILILLILTSIYGVNAAGNKVKSSINYAKVIDDCPEIDDSHVNLIAANCGGANDGKILGIVAKGGTGTYHYTWYDSNKQIVGTAADLINVPAGNYYLQVRDDSKCAAATSQNFTVKVNLIVIDNTNTIIKPTACGKAFGSIISITTTNATSFVWTNSSQAVIGTALDLKNVPAGIYKLTATNNLGCIATSSYSVTNDTYFPTLSNIDTVPPLCGGNGGFKLTFLIKETDPGFNWELTPSGRDIQTGFIASSPNSPGVSIITLANMTPSDTYTLRVFNNDGCETYYNFKLNPVDFRIDASHVVIHNDYCGRHIGTIVGLKAIGISSVIPSPYRWRNEAGEVVGGLLFLAAVPAGKYTLTMKDPYGPCIDVKEFIIKDSTTLAEPPKVDDIKLCLPATTMINIINPDTSGYNLYDSTETLIATNKFGVFPVKVAHTSKYYVTHLTGTCESTKVLVNITVSLPGVSIPNAFTPNRDGVNDKWIITNLDQYPGSVVSVFSRGGQLVFNSTDYATPFDGRYKGRDLPDGVYYYLIDPKKPECTGQISGSLTIIR</sequence>
<gene>
    <name evidence="2" type="ORF">IDJ76_14145</name>
</gene>
<reference evidence="2" key="1">
    <citation type="submission" date="2020-09" db="EMBL/GenBank/DDBJ databases">
        <title>Novel species of Mucilaginibacter isolated from a glacier on the Tibetan Plateau.</title>
        <authorList>
            <person name="Liu Q."/>
            <person name="Xin Y.-H."/>
        </authorList>
    </citation>
    <scope>NUCLEOTIDE SEQUENCE</scope>
    <source>
        <strain evidence="2">ZB1P21</strain>
    </source>
</reference>
<dbReference type="AlphaFoldDB" id="A0A926NQQ4"/>
<dbReference type="Proteomes" id="UP000619078">
    <property type="component" value="Unassembled WGS sequence"/>
</dbReference>
<accession>A0A926NQQ4</accession>
<feature type="signal peptide" evidence="1">
    <location>
        <begin position="1"/>
        <end position="22"/>
    </location>
</feature>
<dbReference type="Pfam" id="PF13585">
    <property type="entry name" value="CHU_C"/>
    <property type="match status" value="1"/>
</dbReference>
<dbReference type="InterPro" id="IPR026341">
    <property type="entry name" value="T9SS_type_B"/>
</dbReference>
<evidence type="ECO:0000313" key="3">
    <source>
        <dbReference type="Proteomes" id="UP000619078"/>
    </source>
</evidence>
<keyword evidence="1" id="KW-0732">Signal</keyword>
<dbReference type="RefSeq" id="WP_191163982.1">
    <property type="nucleotide sequence ID" value="NZ_JACWMX010000005.1"/>
</dbReference>
<dbReference type="NCBIfam" id="TIGR04131">
    <property type="entry name" value="Bac_Flav_CTERM"/>
    <property type="match status" value="1"/>
</dbReference>
<evidence type="ECO:0000313" key="2">
    <source>
        <dbReference type="EMBL" id="MBD1394246.1"/>
    </source>
</evidence>
<proteinExistence type="predicted"/>
<comment type="caution">
    <text evidence="2">The sequence shown here is derived from an EMBL/GenBank/DDBJ whole genome shotgun (WGS) entry which is preliminary data.</text>
</comment>
<organism evidence="2 3">
    <name type="scientific">Mucilaginibacter glaciei</name>
    <dbReference type="NCBI Taxonomy" id="2772109"/>
    <lineage>
        <taxon>Bacteria</taxon>
        <taxon>Pseudomonadati</taxon>
        <taxon>Bacteroidota</taxon>
        <taxon>Sphingobacteriia</taxon>
        <taxon>Sphingobacteriales</taxon>
        <taxon>Sphingobacteriaceae</taxon>
        <taxon>Mucilaginibacter</taxon>
    </lineage>
</organism>
<protein>
    <submittedName>
        <fullName evidence="2">Gliding motility-associated C-terminal domain-containing protein</fullName>
    </submittedName>
</protein>